<accession>A0A0N7MAW0</accession>
<sequence length="71" mass="8141">MQNPESFEKFYYAKVGMGEACGCAERVIDVFEFNRQGGAQAKKAMKSNKRNNRSFRGWAVKYGLLSRKRQA</sequence>
<name>A0A0N7MAW0_9RHOB</name>
<keyword evidence="2" id="KW-1185">Reference proteome</keyword>
<reference evidence="2" key="1">
    <citation type="submission" date="2015-09" db="EMBL/GenBank/DDBJ databases">
        <authorList>
            <person name="Rodrigo-Torres L."/>
            <person name="Arahal D.R."/>
        </authorList>
    </citation>
    <scope>NUCLEOTIDE SEQUENCE [LARGE SCALE GENOMIC DNA]</scope>
    <source>
        <strain evidence="2">CECT 5091</strain>
    </source>
</reference>
<dbReference type="EMBL" id="CYUD01000016">
    <property type="protein sequence ID" value="CUK16943.1"/>
    <property type="molecule type" value="Genomic_DNA"/>
</dbReference>
<dbReference type="RefSeq" id="WP_058283683.1">
    <property type="nucleotide sequence ID" value="NZ_CYUD01000016.1"/>
</dbReference>
<dbReference type="Proteomes" id="UP000051260">
    <property type="component" value="Unassembled WGS sequence"/>
</dbReference>
<organism evidence="1 2">
    <name type="scientific">Ruegeria denitrificans</name>
    <dbReference type="NCBI Taxonomy" id="1715692"/>
    <lineage>
        <taxon>Bacteria</taxon>
        <taxon>Pseudomonadati</taxon>
        <taxon>Pseudomonadota</taxon>
        <taxon>Alphaproteobacteria</taxon>
        <taxon>Rhodobacterales</taxon>
        <taxon>Roseobacteraceae</taxon>
        <taxon>Ruegeria</taxon>
    </lineage>
</organism>
<dbReference type="AlphaFoldDB" id="A0A0N7MAW0"/>
<gene>
    <name evidence="1" type="ORF">RUE5091_04062</name>
</gene>
<protein>
    <submittedName>
        <fullName evidence="1">Uncharacterized protein</fullName>
    </submittedName>
</protein>
<evidence type="ECO:0000313" key="2">
    <source>
        <dbReference type="Proteomes" id="UP000051260"/>
    </source>
</evidence>
<evidence type="ECO:0000313" key="1">
    <source>
        <dbReference type="EMBL" id="CUK16943.1"/>
    </source>
</evidence>
<dbReference type="OrthoDB" id="7864481at2"/>
<proteinExistence type="predicted"/>